<gene>
    <name evidence="5" type="ORF">GGQ66_003818</name>
</gene>
<protein>
    <submittedName>
        <fullName evidence="5">DeoR family glycerol-3-phosphate regulon repressor</fullName>
    </submittedName>
</protein>
<dbReference type="PANTHER" id="PTHR30363:SF44">
    <property type="entry name" value="AGA OPERON TRANSCRIPTIONAL REPRESSOR-RELATED"/>
    <property type="match status" value="1"/>
</dbReference>
<dbReference type="Gene3D" id="3.40.50.1360">
    <property type="match status" value="1"/>
</dbReference>
<keyword evidence="2" id="KW-0238">DNA-binding</keyword>
<dbReference type="SMART" id="SM01134">
    <property type="entry name" value="DeoRC"/>
    <property type="match status" value="1"/>
</dbReference>
<dbReference type="Pfam" id="PF08220">
    <property type="entry name" value="HTH_DeoR"/>
    <property type="match status" value="1"/>
</dbReference>
<dbReference type="AlphaFoldDB" id="A0A7W6P3T0"/>
<name>A0A7W6P3T0_9HYPH</name>
<dbReference type="SUPFAM" id="SSF100950">
    <property type="entry name" value="NagB/RpiA/CoA transferase-like"/>
    <property type="match status" value="1"/>
</dbReference>
<dbReference type="PRINTS" id="PR00037">
    <property type="entry name" value="HTHLACR"/>
</dbReference>
<dbReference type="CDD" id="cd00090">
    <property type="entry name" value="HTH_ARSR"/>
    <property type="match status" value="1"/>
</dbReference>
<dbReference type="Gene3D" id="1.10.10.10">
    <property type="entry name" value="Winged helix-like DNA-binding domain superfamily/Winged helix DNA-binding domain"/>
    <property type="match status" value="1"/>
</dbReference>
<dbReference type="InterPro" id="IPR036390">
    <property type="entry name" value="WH_DNA-bd_sf"/>
</dbReference>
<dbReference type="PANTHER" id="PTHR30363">
    <property type="entry name" value="HTH-TYPE TRANSCRIPTIONAL REGULATOR SRLR-RELATED"/>
    <property type="match status" value="1"/>
</dbReference>
<dbReference type="GO" id="GO:0003700">
    <property type="term" value="F:DNA-binding transcription factor activity"/>
    <property type="evidence" value="ECO:0007669"/>
    <property type="project" value="InterPro"/>
</dbReference>
<keyword evidence="3" id="KW-0804">Transcription</keyword>
<organism evidence="5 6">
    <name type="scientific">Allorhizobium borbori</name>
    <dbReference type="NCBI Taxonomy" id="485907"/>
    <lineage>
        <taxon>Bacteria</taxon>
        <taxon>Pseudomonadati</taxon>
        <taxon>Pseudomonadota</taxon>
        <taxon>Alphaproteobacteria</taxon>
        <taxon>Hyphomicrobiales</taxon>
        <taxon>Rhizobiaceae</taxon>
        <taxon>Rhizobium/Agrobacterium group</taxon>
        <taxon>Allorhizobium</taxon>
    </lineage>
</organism>
<dbReference type="InterPro" id="IPR011991">
    <property type="entry name" value="ArsR-like_HTH"/>
</dbReference>
<dbReference type="EMBL" id="JACIDU010000018">
    <property type="protein sequence ID" value="MBB4105231.1"/>
    <property type="molecule type" value="Genomic_DNA"/>
</dbReference>
<feature type="domain" description="HTH deoR-type" evidence="4">
    <location>
        <begin position="3"/>
        <end position="58"/>
    </location>
</feature>
<accession>A0A7W6P3T0</accession>
<dbReference type="PRINTS" id="PR00035">
    <property type="entry name" value="HTHGNTR"/>
</dbReference>
<dbReference type="RefSeq" id="WP_183794530.1">
    <property type="nucleotide sequence ID" value="NZ_JACIDU010000018.1"/>
</dbReference>
<dbReference type="InterPro" id="IPR001034">
    <property type="entry name" value="DeoR_HTH"/>
</dbReference>
<dbReference type="InterPro" id="IPR036388">
    <property type="entry name" value="WH-like_DNA-bd_sf"/>
</dbReference>
<evidence type="ECO:0000256" key="1">
    <source>
        <dbReference type="ARBA" id="ARBA00023015"/>
    </source>
</evidence>
<dbReference type="Pfam" id="PF00455">
    <property type="entry name" value="DeoRC"/>
    <property type="match status" value="1"/>
</dbReference>
<proteinExistence type="predicted"/>
<evidence type="ECO:0000256" key="3">
    <source>
        <dbReference type="ARBA" id="ARBA00023163"/>
    </source>
</evidence>
<comment type="caution">
    <text evidence="5">The sequence shown here is derived from an EMBL/GenBank/DDBJ whole genome shotgun (WGS) entry which is preliminary data.</text>
</comment>
<dbReference type="InterPro" id="IPR014036">
    <property type="entry name" value="DeoR-like_C"/>
</dbReference>
<dbReference type="SUPFAM" id="SSF46785">
    <property type="entry name" value="Winged helix' DNA-binding domain"/>
    <property type="match status" value="1"/>
</dbReference>
<dbReference type="InterPro" id="IPR037171">
    <property type="entry name" value="NagB/RpiA_transferase-like"/>
</dbReference>
<dbReference type="SMART" id="SM00420">
    <property type="entry name" value="HTH_DEOR"/>
    <property type="match status" value="1"/>
</dbReference>
<keyword evidence="1" id="KW-0805">Transcription regulation</keyword>
<evidence type="ECO:0000313" key="6">
    <source>
        <dbReference type="Proteomes" id="UP000584824"/>
    </source>
</evidence>
<keyword evidence="6" id="KW-1185">Reference proteome</keyword>
<dbReference type="InterPro" id="IPR050313">
    <property type="entry name" value="Carb_Metab_HTH_regulators"/>
</dbReference>
<evidence type="ECO:0000259" key="4">
    <source>
        <dbReference type="PROSITE" id="PS51000"/>
    </source>
</evidence>
<dbReference type="PROSITE" id="PS00894">
    <property type="entry name" value="HTH_DEOR_1"/>
    <property type="match status" value="1"/>
</dbReference>
<dbReference type="PROSITE" id="PS51000">
    <property type="entry name" value="HTH_DEOR_2"/>
    <property type="match status" value="1"/>
</dbReference>
<dbReference type="GO" id="GO:0003677">
    <property type="term" value="F:DNA binding"/>
    <property type="evidence" value="ECO:0007669"/>
    <property type="project" value="UniProtKB-KW"/>
</dbReference>
<evidence type="ECO:0000256" key="2">
    <source>
        <dbReference type="ARBA" id="ARBA00023125"/>
    </source>
</evidence>
<dbReference type="InterPro" id="IPR000524">
    <property type="entry name" value="Tscrpt_reg_HTH_GntR"/>
</dbReference>
<dbReference type="InterPro" id="IPR018356">
    <property type="entry name" value="Tscrpt_reg_HTH_DeoR_CS"/>
</dbReference>
<evidence type="ECO:0000313" key="5">
    <source>
        <dbReference type="EMBL" id="MBB4105231.1"/>
    </source>
</evidence>
<dbReference type="Proteomes" id="UP000584824">
    <property type="component" value="Unassembled WGS sequence"/>
</dbReference>
<sequence>MRPNERRLEILALVNRLGLATVEDLSEKLDVSRETVRRDLTALEAAGTIRKYHGGARALDNRSVPDDVESPFDQRMTHNMDGKRAIADAASQLFQRGDTIFIDTGSTTLAVAESLSHIPSLLVITNSPKIAAIIAGNGSSKVFLIGGAYGVEPAESLGPLALEQIAKFRAQHAILTVGAIDAAGVMNFDLQEAEVARAIIDRVETVTVVADHTKFGRRAVFEVAPLSRISRIVTDSVPTREISSAIEAAGASLIIAK</sequence>
<reference evidence="5 6" key="1">
    <citation type="submission" date="2020-08" db="EMBL/GenBank/DDBJ databases">
        <title>Genomic Encyclopedia of Type Strains, Phase IV (KMG-IV): sequencing the most valuable type-strain genomes for metagenomic binning, comparative biology and taxonomic classification.</title>
        <authorList>
            <person name="Goeker M."/>
        </authorList>
    </citation>
    <scope>NUCLEOTIDE SEQUENCE [LARGE SCALE GENOMIC DNA]</scope>
    <source>
        <strain evidence="5 6">DSM 26385</strain>
    </source>
</reference>